<gene>
    <name evidence="1" type="ORF">Pbs1_29320</name>
</gene>
<dbReference type="AlphaFoldDB" id="A0AB33L5X2"/>
<accession>A0AB33L5X2</accession>
<sequence>MIKAQEFYTTWENNSIPISEEKLNSLNKIDQTIYVLYERFLDSVGSGKNRLLSSVKYLVIDQSVNVAICDSIIKTKDNYGRVFFKPINKKKSNKHILYPRSRNTERTLLYYNEEYKK</sequence>
<protein>
    <submittedName>
        <fullName evidence="1">Uncharacterized protein</fullName>
    </submittedName>
</protein>
<evidence type="ECO:0000313" key="1">
    <source>
        <dbReference type="EMBL" id="BFP69589.1"/>
    </source>
</evidence>
<name>A0AB33L5X2_9FLAO</name>
<dbReference type="EMBL" id="AP035888">
    <property type="protein sequence ID" value="BFP69589.1"/>
    <property type="molecule type" value="Genomic_DNA"/>
</dbReference>
<organism evidence="1">
    <name type="scientific">Tenacibaculum sp. Pbs-1</name>
    <dbReference type="NCBI Taxonomy" id="3238748"/>
    <lineage>
        <taxon>Bacteria</taxon>
        <taxon>Pseudomonadati</taxon>
        <taxon>Bacteroidota</taxon>
        <taxon>Flavobacteriia</taxon>
        <taxon>Flavobacteriales</taxon>
        <taxon>Flavobacteriaceae</taxon>
        <taxon>Tenacibaculum</taxon>
    </lineage>
</organism>
<proteinExistence type="predicted"/>
<reference evidence="1" key="1">
    <citation type="submission" date="2024-08" db="EMBL/GenBank/DDBJ databases">
        <title>Whole genome sequence of Tenacibaculum sp. strain pbs-1 associated with black-spot shell disease in Akoya pearl oysters.</title>
        <authorList>
            <person name="Sakatoku A."/>
            <person name="Suzuki T."/>
            <person name="Hatano K."/>
            <person name="Seki M."/>
            <person name="Tanaka D."/>
            <person name="Nakamura S."/>
            <person name="Suzuki N."/>
            <person name="Isshiki T."/>
        </authorList>
    </citation>
    <scope>NUCLEOTIDE SEQUENCE</scope>
    <source>
        <strain evidence="1">Pbs-1</strain>
    </source>
</reference>